<accession>M4RQC0</accession>
<proteinExistence type="predicted"/>
<name>M4RQC0_9ALTE</name>
<dbReference type="eggNOG" id="COG3475">
    <property type="taxonomic scope" value="Bacteria"/>
</dbReference>
<dbReference type="PATRIC" id="fig|1129794.4.peg.3666"/>
<dbReference type="STRING" id="1129794.C427_3683"/>
<organism evidence="2 3">
    <name type="scientific">Paraglaciecola psychrophila 170</name>
    <dbReference type="NCBI Taxonomy" id="1129794"/>
    <lineage>
        <taxon>Bacteria</taxon>
        <taxon>Pseudomonadati</taxon>
        <taxon>Pseudomonadota</taxon>
        <taxon>Gammaproteobacteria</taxon>
        <taxon>Alteromonadales</taxon>
        <taxon>Alteromonadaceae</taxon>
        <taxon>Paraglaciecola</taxon>
    </lineage>
</organism>
<dbReference type="GO" id="GO:0009100">
    <property type="term" value="P:glycoprotein metabolic process"/>
    <property type="evidence" value="ECO:0007669"/>
    <property type="project" value="UniProtKB-ARBA"/>
</dbReference>
<gene>
    <name evidence="2" type="ORF">C427_3683</name>
</gene>
<dbReference type="KEGG" id="gps:C427_3683"/>
<dbReference type="PANTHER" id="PTHR43404:SF1">
    <property type="entry name" value="MNN4P"/>
    <property type="match status" value="1"/>
</dbReference>
<feature type="domain" description="LicD/FKTN/FKRP nucleotidyltransferase" evidence="1">
    <location>
        <begin position="143"/>
        <end position="197"/>
    </location>
</feature>
<dbReference type="EMBL" id="CP003837">
    <property type="protein sequence ID" value="AGH45791.1"/>
    <property type="molecule type" value="Genomic_DNA"/>
</dbReference>
<dbReference type="eggNOG" id="COG1086">
    <property type="taxonomic scope" value="Bacteria"/>
</dbReference>
<sequence>MPIIDYKHSYIPYFKRAKDAETFQPNKKVVIFGASLSGRSALSAVSELYDVLAFVDNDSKKHDSSIQNIPIISPSDIASFSPDKILIASEFFEQIQEQLKLLVPEIMVEVLPARLIKPIQLKNSHRQGQTAVDLLLMLSENLKSHDVPYYIDAGTLLGVYRDNALIPWDDDLDFSVNADYLTHTIQILEQQLPKMFRITGVTWTLHTYINQQSYGAVPIGEIRALKLLPDEGCDAFPGIDFFVKYIQGEHMDYCLASRGFRMPSNHFSDMQSHTFAGGEVSLPNHVEAYLEGHYGDWQTPQKEWSLSHVKSATVFKSQTL</sequence>
<dbReference type="Proteomes" id="UP000011864">
    <property type="component" value="Chromosome"/>
</dbReference>
<dbReference type="InterPro" id="IPR052942">
    <property type="entry name" value="LPS_cholinephosphotransferase"/>
</dbReference>
<evidence type="ECO:0000259" key="1">
    <source>
        <dbReference type="Pfam" id="PF04991"/>
    </source>
</evidence>
<dbReference type="AlphaFoldDB" id="M4RQC0"/>
<dbReference type="HOGENOM" id="CLU_958593_0_0_6"/>
<evidence type="ECO:0000313" key="3">
    <source>
        <dbReference type="Proteomes" id="UP000011864"/>
    </source>
</evidence>
<evidence type="ECO:0000313" key="2">
    <source>
        <dbReference type="EMBL" id="AGH45791.1"/>
    </source>
</evidence>
<dbReference type="PANTHER" id="PTHR43404">
    <property type="entry name" value="LIPOPOLYSACCHARIDE CHOLINEPHOSPHOTRANSFERASE LICD"/>
    <property type="match status" value="1"/>
</dbReference>
<protein>
    <submittedName>
        <fullName evidence="2">LicD family protein</fullName>
    </submittedName>
</protein>
<dbReference type="InterPro" id="IPR007074">
    <property type="entry name" value="LicD/FKTN/FKRP_NTP_transf"/>
</dbReference>
<dbReference type="Pfam" id="PF04991">
    <property type="entry name" value="LicD"/>
    <property type="match status" value="1"/>
</dbReference>
<reference evidence="2 3" key="1">
    <citation type="journal article" date="2013" name="Genome Announc.">
        <title>Complete Genome Sequence of Glaciecola psychrophila Strain 170T.</title>
        <authorList>
            <person name="Yin J."/>
            <person name="Chen J."/>
            <person name="Liu G."/>
            <person name="Yu Y."/>
            <person name="Song L."/>
            <person name="Wang X."/>
            <person name="Qu X."/>
        </authorList>
    </citation>
    <scope>NUCLEOTIDE SEQUENCE [LARGE SCALE GENOMIC DNA]</scope>
    <source>
        <strain evidence="2 3">170</strain>
    </source>
</reference>
<dbReference type="RefSeq" id="WP_015431046.1">
    <property type="nucleotide sequence ID" value="NC_020514.1"/>
</dbReference>
<dbReference type="Gene3D" id="3.40.50.720">
    <property type="entry name" value="NAD(P)-binding Rossmann-like Domain"/>
    <property type="match status" value="1"/>
</dbReference>
<keyword evidence="3" id="KW-1185">Reference proteome</keyword>